<evidence type="ECO:0000313" key="2">
    <source>
        <dbReference type="EMBL" id="CAB4994572.1"/>
    </source>
</evidence>
<organism evidence="2">
    <name type="scientific">freshwater metagenome</name>
    <dbReference type="NCBI Taxonomy" id="449393"/>
    <lineage>
        <taxon>unclassified sequences</taxon>
        <taxon>metagenomes</taxon>
        <taxon>ecological metagenomes</taxon>
    </lineage>
</organism>
<evidence type="ECO:0000256" key="1">
    <source>
        <dbReference type="SAM" id="Phobius"/>
    </source>
</evidence>
<sequence>MLKRLVIALLGILCLIVGAAGLITGAWIYTVFGSDGEVSAPAGSVVEVQRSNAVVIDLADANLSVPYLTFKGETTIQAKNTVGEIGAALFLGVGEATVIDEYLAQTTYSVGEFTAPTKPWKMTLVPGPANTPGAPFGQPAEKLIWSSSAIGDPAVLQLDSPAAPLTLVVMRSDALSPVAADLSVHLKVPQLVITMWIALAVAVLLLPAALTLFWIALFHLRKRGRHEG</sequence>
<accession>A0A6J7NVE1</accession>
<keyword evidence="1" id="KW-0812">Transmembrane</keyword>
<dbReference type="EMBL" id="CAFBPA010000008">
    <property type="protein sequence ID" value="CAB4994572.1"/>
    <property type="molecule type" value="Genomic_DNA"/>
</dbReference>
<dbReference type="AlphaFoldDB" id="A0A6J7NVE1"/>
<protein>
    <submittedName>
        <fullName evidence="2">Unannotated protein</fullName>
    </submittedName>
</protein>
<keyword evidence="1" id="KW-0472">Membrane</keyword>
<gene>
    <name evidence="2" type="ORF">UFOPK4043_00101</name>
</gene>
<reference evidence="2" key="1">
    <citation type="submission" date="2020-05" db="EMBL/GenBank/DDBJ databases">
        <authorList>
            <person name="Chiriac C."/>
            <person name="Salcher M."/>
            <person name="Ghai R."/>
            <person name="Kavagutti S V."/>
        </authorList>
    </citation>
    <scope>NUCLEOTIDE SEQUENCE</scope>
</reference>
<name>A0A6J7NVE1_9ZZZZ</name>
<feature type="transmembrane region" description="Helical" evidence="1">
    <location>
        <begin position="193"/>
        <end position="218"/>
    </location>
</feature>
<proteinExistence type="predicted"/>
<keyword evidence="1" id="KW-1133">Transmembrane helix</keyword>